<sequence length="275" mass="31661">MKHTFCKEQHAKWLKCGVIAALLLFAVAAGVAAYLAMQSRNEALRLYHVSIVQSLVTDADQHFYKGEREQAALLARQAYFLNDAYQANIGDQIRDVLQRTLVIPEGETEELLDRVCQQATRNLTRVEWQTVVQNEQIAYQPCLGLKAQDEAGFVYRLRNKPLPNEEERQHLSLYVKADNYVGTFIDNRFKPQQEGQVIFDHATGLTWQQSGSPEPLTYDQAREYVEGLNLAGYTDWRLPTVEELCSLVKKEQNSNDLFIDRRFDQTQTWVWSADI</sequence>
<gene>
    <name evidence="2" type="ORF">U27_02079</name>
</gene>
<feature type="domain" description="Lcl C-terminal" evidence="1">
    <location>
        <begin position="197"/>
        <end position="273"/>
    </location>
</feature>
<reference evidence="2" key="1">
    <citation type="journal article" date="2015" name="PeerJ">
        <title>First genomic representation of candidate bacterial phylum KSB3 points to enhanced environmental sensing as a trigger of wastewater bulking.</title>
        <authorList>
            <person name="Sekiguchi Y."/>
            <person name="Ohashi A."/>
            <person name="Parks D.H."/>
            <person name="Yamauchi T."/>
            <person name="Tyson G.W."/>
            <person name="Hugenholtz P."/>
        </authorList>
    </citation>
    <scope>NUCLEOTIDE SEQUENCE [LARGE SCALE GENOMIC DNA]</scope>
</reference>
<keyword evidence="3" id="KW-1185">Reference proteome</keyword>
<accession>A0A0S6W9T7</accession>
<dbReference type="Pfam" id="PF07603">
    <property type="entry name" value="Lcl_C"/>
    <property type="match status" value="1"/>
</dbReference>
<dbReference type="EMBL" id="DF820463">
    <property type="protein sequence ID" value="GAK55247.1"/>
    <property type="molecule type" value="Genomic_DNA"/>
</dbReference>
<evidence type="ECO:0000259" key="1">
    <source>
        <dbReference type="Pfam" id="PF07603"/>
    </source>
</evidence>
<evidence type="ECO:0000313" key="2">
    <source>
        <dbReference type="EMBL" id="GAK55247.1"/>
    </source>
</evidence>
<evidence type="ECO:0000313" key="3">
    <source>
        <dbReference type="Proteomes" id="UP000030661"/>
    </source>
</evidence>
<dbReference type="eggNOG" id="COG1262">
    <property type="taxonomic scope" value="Bacteria"/>
</dbReference>
<name>A0A0S6W9T7_VECG1</name>
<dbReference type="STRING" id="1499967.U27_02079"/>
<dbReference type="Proteomes" id="UP000030661">
    <property type="component" value="Unassembled WGS sequence"/>
</dbReference>
<organism evidence="2">
    <name type="scientific">Vecturithrix granuli</name>
    <dbReference type="NCBI Taxonomy" id="1499967"/>
    <lineage>
        <taxon>Bacteria</taxon>
        <taxon>Candidatus Moduliflexota</taxon>
        <taxon>Candidatus Vecturitrichia</taxon>
        <taxon>Candidatus Vecturitrichales</taxon>
        <taxon>Candidatus Vecturitrichaceae</taxon>
        <taxon>Candidatus Vecturithrix</taxon>
    </lineage>
</organism>
<protein>
    <recommendedName>
        <fullName evidence="1">Lcl C-terminal domain-containing protein</fullName>
    </recommendedName>
</protein>
<dbReference type="InterPro" id="IPR011460">
    <property type="entry name" value="Lcl_C"/>
</dbReference>
<dbReference type="AlphaFoldDB" id="A0A0S6W9T7"/>
<proteinExistence type="predicted"/>
<dbReference type="HOGENOM" id="CLU_1010692_0_0_0"/>